<feature type="repeat" description="PPR" evidence="2">
    <location>
        <begin position="44"/>
        <end position="78"/>
    </location>
</feature>
<dbReference type="Gene3D" id="1.25.40.10">
    <property type="entry name" value="Tetratricopeptide repeat domain"/>
    <property type="match status" value="1"/>
</dbReference>
<dbReference type="GO" id="GO:0009451">
    <property type="term" value="P:RNA modification"/>
    <property type="evidence" value="ECO:0007669"/>
    <property type="project" value="InterPro"/>
</dbReference>
<dbReference type="EMBL" id="MNCJ02000319">
    <property type="protein sequence ID" value="KAF5809414.1"/>
    <property type="molecule type" value="Genomic_DNA"/>
</dbReference>
<dbReference type="InterPro" id="IPR046960">
    <property type="entry name" value="PPR_At4g14850-like_plant"/>
</dbReference>
<dbReference type="GO" id="GO:0003723">
    <property type="term" value="F:RNA binding"/>
    <property type="evidence" value="ECO:0007669"/>
    <property type="project" value="InterPro"/>
</dbReference>
<proteinExistence type="predicted"/>
<reference evidence="3" key="3">
    <citation type="submission" date="2020-06" db="EMBL/GenBank/DDBJ databases">
        <title>Helianthus annuus Genome sequencing and assembly Release 2.</title>
        <authorList>
            <person name="Gouzy J."/>
            <person name="Langlade N."/>
            <person name="Munos S."/>
        </authorList>
    </citation>
    <scope>NUCLEOTIDE SEQUENCE</scope>
    <source>
        <tissue evidence="3">Leaves</tissue>
    </source>
</reference>
<reference evidence="4" key="2">
    <citation type="submission" date="2017-02" db="EMBL/GenBank/DDBJ databases">
        <title>Sunflower complete genome.</title>
        <authorList>
            <person name="Langlade N."/>
            <person name="Munos S."/>
        </authorList>
    </citation>
    <scope>NUCLEOTIDE SEQUENCE [LARGE SCALE GENOMIC DNA]</scope>
    <source>
        <tissue evidence="4">Leaves</tissue>
    </source>
</reference>
<dbReference type="PANTHER" id="PTHR47926">
    <property type="entry name" value="PENTATRICOPEPTIDE REPEAT-CONTAINING PROTEIN"/>
    <property type="match status" value="1"/>
</dbReference>
<evidence type="ECO:0000256" key="1">
    <source>
        <dbReference type="ARBA" id="ARBA00022737"/>
    </source>
</evidence>
<dbReference type="InterPro" id="IPR011990">
    <property type="entry name" value="TPR-like_helical_dom_sf"/>
</dbReference>
<dbReference type="Gramene" id="mRNA:HanXRQr2_Chr04g0156891">
    <property type="protein sequence ID" value="CDS:HanXRQr2_Chr04g0156891.1"/>
    <property type="gene ID" value="HanXRQr2_Chr04g0156891"/>
</dbReference>
<dbReference type="OMA" id="CGDMGNE"/>
<dbReference type="InParanoid" id="A0A251UZ29"/>
<dbReference type="NCBIfam" id="TIGR00756">
    <property type="entry name" value="PPR"/>
    <property type="match status" value="1"/>
</dbReference>
<dbReference type="EMBL" id="CM007893">
    <property type="protein sequence ID" value="OTG28279.1"/>
    <property type="molecule type" value="Genomic_DNA"/>
</dbReference>
<protein>
    <submittedName>
        <fullName evidence="4">Putative pentatricopeptide repeat protein</fullName>
    </submittedName>
    <submittedName>
        <fullName evidence="3">Tetratricopeptide-like helical domain superfamily</fullName>
    </submittedName>
</protein>
<evidence type="ECO:0000313" key="3">
    <source>
        <dbReference type="EMBL" id="KAF5809414.1"/>
    </source>
</evidence>
<name>A0A251UZ29_HELAN</name>
<dbReference type="InterPro" id="IPR002885">
    <property type="entry name" value="PPR_rpt"/>
</dbReference>
<evidence type="ECO:0000313" key="5">
    <source>
        <dbReference type="Proteomes" id="UP000215914"/>
    </source>
</evidence>
<dbReference type="AlphaFoldDB" id="A0A251UZ29"/>
<dbReference type="PANTHER" id="PTHR47926:SF475">
    <property type="entry name" value="DYW DOMAIN-CONTAINING PROTEIN"/>
    <property type="match status" value="1"/>
</dbReference>
<keyword evidence="5" id="KW-1185">Reference proteome</keyword>
<gene>
    <name evidence="4" type="ORF">HannXRQ_Chr04g0109461</name>
    <name evidence="3" type="ORF">HanXRQr2_Chr04g0156891</name>
</gene>
<dbReference type="Proteomes" id="UP000215914">
    <property type="component" value="Chromosome 4"/>
</dbReference>
<reference evidence="3 5" key="1">
    <citation type="journal article" date="2017" name="Nature">
        <title>The sunflower genome provides insights into oil metabolism, flowering and Asterid evolution.</title>
        <authorList>
            <person name="Badouin H."/>
            <person name="Gouzy J."/>
            <person name="Grassa C.J."/>
            <person name="Murat F."/>
            <person name="Staton S.E."/>
            <person name="Cottret L."/>
            <person name="Lelandais-Briere C."/>
            <person name="Owens G.L."/>
            <person name="Carrere S."/>
            <person name="Mayjonade B."/>
            <person name="Legrand L."/>
            <person name="Gill N."/>
            <person name="Kane N.C."/>
            <person name="Bowers J.E."/>
            <person name="Hubner S."/>
            <person name="Bellec A."/>
            <person name="Berard A."/>
            <person name="Berges H."/>
            <person name="Blanchet N."/>
            <person name="Boniface M.C."/>
            <person name="Brunel D."/>
            <person name="Catrice O."/>
            <person name="Chaidir N."/>
            <person name="Claudel C."/>
            <person name="Donnadieu C."/>
            <person name="Faraut T."/>
            <person name="Fievet G."/>
            <person name="Helmstetter N."/>
            <person name="King M."/>
            <person name="Knapp S.J."/>
            <person name="Lai Z."/>
            <person name="Le Paslier M.C."/>
            <person name="Lippi Y."/>
            <person name="Lorenzon L."/>
            <person name="Mandel J.R."/>
            <person name="Marage G."/>
            <person name="Marchand G."/>
            <person name="Marquand E."/>
            <person name="Bret-Mestries E."/>
            <person name="Morien E."/>
            <person name="Nambeesan S."/>
            <person name="Nguyen T."/>
            <person name="Pegot-Espagnet P."/>
            <person name="Pouilly N."/>
            <person name="Raftis F."/>
            <person name="Sallet E."/>
            <person name="Schiex T."/>
            <person name="Thomas J."/>
            <person name="Vandecasteele C."/>
            <person name="Vares D."/>
            <person name="Vear F."/>
            <person name="Vautrin S."/>
            <person name="Crespi M."/>
            <person name="Mangin B."/>
            <person name="Burke J.M."/>
            <person name="Salse J."/>
            <person name="Munos S."/>
            <person name="Vincourt P."/>
            <person name="Rieseberg L.H."/>
            <person name="Langlade N.B."/>
        </authorList>
    </citation>
    <scope>NUCLEOTIDE SEQUENCE [LARGE SCALE GENOMIC DNA]</scope>
    <source>
        <strain evidence="5">cv. SF193</strain>
        <tissue evidence="3">Leaves</tissue>
    </source>
</reference>
<dbReference type="STRING" id="4232.A0A251UZ29"/>
<dbReference type="PROSITE" id="PS51375">
    <property type="entry name" value="PPR"/>
    <property type="match status" value="1"/>
</dbReference>
<accession>A0A251UZ29</accession>
<evidence type="ECO:0000256" key="2">
    <source>
        <dbReference type="PROSITE-ProRule" id="PRU00708"/>
    </source>
</evidence>
<organism evidence="4 5">
    <name type="scientific">Helianthus annuus</name>
    <name type="common">Common sunflower</name>
    <dbReference type="NCBI Taxonomy" id="4232"/>
    <lineage>
        <taxon>Eukaryota</taxon>
        <taxon>Viridiplantae</taxon>
        <taxon>Streptophyta</taxon>
        <taxon>Embryophyta</taxon>
        <taxon>Tracheophyta</taxon>
        <taxon>Spermatophyta</taxon>
        <taxon>Magnoliopsida</taxon>
        <taxon>eudicotyledons</taxon>
        <taxon>Gunneridae</taxon>
        <taxon>Pentapetalae</taxon>
        <taxon>asterids</taxon>
        <taxon>campanulids</taxon>
        <taxon>Asterales</taxon>
        <taxon>Asteraceae</taxon>
        <taxon>Asteroideae</taxon>
        <taxon>Heliantheae alliance</taxon>
        <taxon>Heliantheae</taxon>
        <taxon>Helianthus</taxon>
    </lineage>
</organism>
<sequence>MREAYVYGDQATFASTLRGYANLTSLSLGKQLHSVMITLGCMSNVLCGSSLLDMYAKCGYIKDAIQVFDEMPVRNIVSWMLHRMLT</sequence>
<keyword evidence="1" id="KW-0677">Repeat</keyword>
<evidence type="ECO:0000313" key="4">
    <source>
        <dbReference type="EMBL" id="OTG28279.1"/>
    </source>
</evidence>
<dbReference type="Pfam" id="PF01535">
    <property type="entry name" value="PPR"/>
    <property type="match status" value="1"/>
</dbReference>